<protein>
    <recommendedName>
        <fullName evidence="3">Importin N-terminal domain-containing protein</fullName>
    </recommendedName>
</protein>
<dbReference type="EMBL" id="JAPFFF010000001">
    <property type="protein sequence ID" value="KAK8900076.1"/>
    <property type="molecule type" value="Genomic_DNA"/>
</dbReference>
<evidence type="ECO:0000313" key="1">
    <source>
        <dbReference type="EMBL" id="KAK8900076.1"/>
    </source>
</evidence>
<keyword evidence="2" id="KW-1185">Reference proteome</keyword>
<proteinExistence type="predicted"/>
<gene>
    <name evidence="1" type="ORF">M9Y10_002399</name>
</gene>
<evidence type="ECO:0000313" key="2">
    <source>
        <dbReference type="Proteomes" id="UP001470230"/>
    </source>
</evidence>
<dbReference type="Gene3D" id="1.25.10.10">
    <property type="entry name" value="Leucine-rich Repeat Variant"/>
    <property type="match status" value="1"/>
</dbReference>
<organism evidence="1 2">
    <name type="scientific">Tritrichomonas musculus</name>
    <dbReference type="NCBI Taxonomy" id="1915356"/>
    <lineage>
        <taxon>Eukaryota</taxon>
        <taxon>Metamonada</taxon>
        <taxon>Parabasalia</taxon>
        <taxon>Tritrichomonadida</taxon>
        <taxon>Tritrichomonadidae</taxon>
        <taxon>Tritrichomonas</taxon>
    </lineage>
</organism>
<dbReference type="SUPFAM" id="SSF48371">
    <property type="entry name" value="ARM repeat"/>
    <property type="match status" value="1"/>
</dbReference>
<evidence type="ECO:0008006" key="3">
    <source>
        <dbReference type="Google" id="ProtNLM"/>
    </source>
</evidence>
<dbReference type="InterPro" id="IPR011989">
    <property type="entry name" value="ARM-like"/>
</dbReference>
<comment type="caution">
    <text evidence="1">The sequence shown here is derived from an EMBL/GenBank/DDBJ whole genome shotgun (WGS) entry which is preliminary data.</text>
</comment>
<name>A0ABR2LAN7_9EUKA</name>
<dbReference type="InterPro" id="IPR016024">
    <property type="entry name" value="ARM-type_fold"/>
</dbReference>
<sequence>MDDFELFRECLQNLNDPQKVNEANDNLNSLSLNNTSLFLTFAAKVVLNYCNSKENPTEPENNVILSLAAIHNTCIPKRITSISEIKKYWNLDEQISNEMRPLVKEAISKSLSIRCIQIRRMACAALAAVLQIEGSNWIEIIPLILTNTSDTDPLNIGAIMAFSEIFDLNVIPAQIPFDSINLDSYITLLKIIFNILTNFNPEVISQAVKIDTAICLRQLISHVSLLFSREITGNVLSVICLVFQNDPLLTSDLYRELHYVMLELIIQLYEHAREFIDRIYLITKAGIECPNIDFKIISYHFWFYVLEEEKPKISICNGNCEFLNITAPYSIPLINIGIELIASIDPSVKYVLNQNEFQSIEFVSRTLSQIFNNLVQTNNFIEDKNNKNDNPTNNDSNAAKMMKVINEFIDADETTCGDSYNIQHYTAVIIMKSLLFNHNEIVIYKFIEDKLPYIIEYAQSGIMYLSEASLKLLIKLTDKYDSILTNPSNKNSIFEVIKKCSDFPIIVSKNVFDLIKVFCRHCKPIDINNTNFDFLLLLLSHKFSDYSLLQSEYATNLHSALLTLVEKCGEHNDNKLMALLDKSIQIFKGSVFSPSFGFVTPSVFGFSNENINIADNSSLYFDKDRSFLLQLISKIIQKLKINSEEIITDILSVLFRILQNKSSFLFEQSLYTIIEIAEIINTYFLQFSQQYVLVINDCWNSQDLDCIEKSALCFGILCQHFGNSIGIYLHDNVLNLFKLMISLDDYQKMKIIDSLFATFSKIVTGLKLYVLEDMDFLMNLFNFAYSMSDFRININDQNEYEFAERLYSSLCLLFSSFISILPDDKILDRAFIKDIKNKIFPIFPKINKLHTVNLKVIKEAVDLLQKLGSTKAAKKINMYFNKDYITEFFNWIECGLKNLLTETQLKNLRDVQTFLHNL</sequence>
<accession>A0ABR2LAN7</accession>
<reference evidence="1 2" key="1">
    <citation type="submission" date="2024-04" db="EMBL/GenBank/DDBJ databases">
        <title>Tritrichomonas musculus Genome.</title>
        <authorList>
            <person name="Alves-Ferreira E."/>
            <person name="Grigg M."/>
            <person name="Lorenzi H."/>
            <person name="Galac M."/>
        </authorList>
    </citation>
    <scope>NUCLEOTIDE SEQUENCE [LARGE SCALE GENOMIC DNA]</scope>
    <source>
        <strain evidence="1 2">EAF2021</strain>
    </source>
</reference>
<dbReference type="Proteomes" id="UP001470230">
    <property type="component" value="Unassembled WGS sequence"/>
</dbReference>